<dbReference type="PROSITE" id="PS00583">
    <property type="entry name" value="PFKB_KINASES_1"/>
    <property type="match status" value="1"/>
</dbReference>
<dbReference type="EMBL" id="UOGD01000378">
    <property type="protein sequence ID" value="VAX27341.1"/>
    <property type="molecule type" value="Genomic_DNA"/>
</dbReference>
<dbReference type="GO" id="GO:0016773">
    <property type="term" value="F:phosphotransferase activity, alcohol group as acceptor"/>
    <property type="evidence" value="ECO:0007669"/>
    <property type="project" value="InterPro"/>
</dbReference>
<evidence type="ECO:0000256" key="1">
    <source>
        <dbReference type="ARBA" id="ARBA00022679"/>
    </source>
</evidence>
<dbReference type="GO" id="GO:0005829">
    <property type="term" value="C:cytosol"/>
    <property type="evidence" value="ECO:0007669"/>
    <property type="project" value="TreeGrafter"/>
</dbReference>
<dbReference type="SUPFAM" id="SSF53613">
    <property type="entry name" value="Ribokinase-like"/>
    <property type="match status" value="1"/>
</dbReference>
<dbReference type="EC" id="2.7.-.-" evidence="4"/>
<evidence type="ECO:0000313" key="4">
    <source>
        <dbReference type="EMBL" id="VAX27341.1"/>
    </source>
</evidence>
<dbReference type="InterPro" id="IPR029056">
    <property type="entry name" value="Ribokinase-like"/>
</dbReference>
<reference evidence="4" key="1">
    <citation type="submission" date="2018-06" db="EMBL/GenBank/DDBJ databases">
        <authorList>
            <person name="Zhirakovskaya E."/>
        </authorList>
    </citation>
    <scope>NUCLEOTIDE SEQUENCE</scope>
</reference>
<keyword evidence="2 4" id="KW-0418">Kinase</keyword>
<dbReference type="Gene3D" id="3.40.1190.20">
    <property type="match status" value="1"/>
</dbReference>
<protein>
    <submittedName>
        <fullName evidence="4">ADP-heptose synthase / D-glycero-beta-D-manno-heptose 7-phosphate kinase</fullName>
        <ecNumber evidence="4">2.7.-.-</ecNumber>
    </submittedName>
</protein>
<dbReference type="InterPro" id="IPR002173">
    <property type="entry name" value="Carboh/pur_kinase_PfkB_CS"/>
</dbReference>
<organism evidence="4">
    <name type="scientific">hydrothermal vent metagenome</name>
    <dbReference type="NCBI Taxonomy" id="652676"/>
    <lineage>
        <taxon>unclassified sequences</taxon>
        <taxon>metagenomes</taxon>
        <taxon>ecological metagenomes</taxon>
    </lineage>
</organism>
<name>A0A3B1CLF2_9ZZZZ</name>
<dbReference type="GO" id="GO:0033786">
    <property type="term" value="F:heptose-1-phosphate adenylyltransferase activity"/>
    <property type="evidence" value="ECO:0007669"/>
    <property type="project" value="TreeGrafter"/>
</dbReference>
<dbReference type="NCBIfam" id="TIGR02198">
    <property type="entry name" value="rfaE_dom_I"/>
    <property type="match status" value="1"/>
</dbReference>
<sequence length="331" mass="36385">MIKIQKNKLLGLKKKFKGKNIAVIGDMMLDGYLWGDVKRISPEAPVPIVEIDSDFFRFGGAANVALNISKLGGNAIPFGVIGNDNDGKIFSDLIKDENITSDFIIKDNSRPTTNKTRVISADQHIVRIDKESKTPISSSIENKLFSSIESTINEIDSIILQDYNKGVLTPNLIRKTIALANKYDKIITVDPKFDNFFEYKNATLFKPNRKETENAFGIRINSGESIKNAASKLMQKLNVKYCILTLGEDGMAILEKGKQYLQIPTMARKALDVSGAGDTVIATITMALATGCSINEAAYLANYAGGMVCEIAGIVPIDLDDLFNNINSEFR</sequence>
<dbReference type="CDD" id="cd01172">
    <property type="entry name" value="RfaE_like"/>
    <property type="match status" value="1"/>
</dbReference>
<dbReference type="Pfam" id="PF00294">
    <property type="entry name" value="PfkB"/>
    <property type="match status" value="1"/>
</dbReference>
<evidence type="ECO:0000256" key="2">
    <source>
        <dbReference type="ARBA" id="ARBA00022777"/>
    </source>
</evidence>
<dbReference type="AlphaFoldDB" id="A0A3B1CLF2"/>
<dbReference type="InterPro" id="IPR011913">
    <property type="entry name" value="RfaE_dom_I"/>
</dbReference>
<accession>A0A3B1CLF2</accession>
<feature type="domain" description="Carbohydrate kinase PfkB" evidence="3">
    <location>
        <begin position="20"/>
        <end position="310"/>
    </location>
</feature>
<dbReference type="InterPro" id="IPR011611">
    <property type="entry name" value="PfkB_dom"/>
</dbReference>
<gene>
    <name evidence="4" type="ORF">MNBD_IGNAVI01-1182</name>
</gene>
<dbReference type="PANTHER" id="PTHR46969">
    <property type="entry name" value="BIFUNCTIONAL PROTEIN HLDE"/>
    <property type="match status" value="1"/>
</dbReference>
<dbReference type="PANTHER" id="PTHR46969:SF1">
    <property type="entry name" value="BIFUNCTIONAL PROTEIN HLDE"/>
    <property type="match status" value="1"/>
</dbReference>
<proteinExistence type="predicted"/>
<dbReference type="GO" id="GO:0033785">
    <property type="term" value="F:heptose 7-phosphate kinase activity"/>
    <property type="evidence" value="ECO:0007669"/>
    <property type="project" value="TreeGrafter"/>
</dbReference>
<evidence type="ECO:0000259" key="3">
    <source>
        <dbReference type="Pfam" id="PF00294"/>
    </source>
</evidence>
<keyword evidence="1 4" id="KW-0808">Transferase</keyword>